<evidence type="ECO:0000259" key="5">
    <source>
        <dbReference type="PROSITE" id="PS50931"/>
    </source>
</evidence>
<evidence type="ECO:0000256" key="3">
    <source>
        <dbReference type="ARBA" id="ARBA00023125"/>
    </source>
</evidence>
<dbReference type="EMBL" id="JAVIZX010000001">
    <property type="protein sequence ID" value="MDR6216126.1"/>
    <property type="molecule type" value="Genomic_DNA"/>
</dbReference>
<dbReference type="PROSITE" id="PS50931">
    <property type="entry name" value="HTH_LYSR"/>
    <property type="match status" value="1"/>
</dbReference>
<evidence type="ECO:0000256" key="1">
    <source>
        <dbReference type="ARBA" id="ARBA00009437"/>
    </source>
</evidence>
<evidence type="ECO:0000256" key="2">
    <source>
        <dbReference type="ARBA" id="ARBA00023015"/>
    </source>
</evidence>
<dbReference type="Pfam" id="PF00126">
    <property type="entry name" value="HTH_1"/>
    <property type="match status" value="1"/>
</dbReference>
<name>A0ABU1IGN2_9BURK</name>
<feature type="domain" description="HTH lysR-type" evidence="5">
    <location>
        <begin position="2"/>
        <end position="59"/>
    </location>
</feature>
<comment type="similarity">
    <text evidence="1">Belongs to the LysR transcriptional regulatory family.</text>
</comment>
<dbReference type="SUPFAM" id="SSF46785">
    <property type="entry name" value="Winged helix' DNA-binding domain"/>
    <property type="match status" value="1"/>
</dbReference>
<dbReference type="InterPro" id="IPR005119">
    <property type="entry name" value="LysR_subst-bd"/>
</dbReference>
<dbReference type="Gene3D" id="3.40.190.290">
    <property type="match status" value="1"/>
</dbReference>
<dbReference type="Pfam" id="PF03466">
    <property type="entry name" value="LysR_substrate"/>
    <property type="match status" value="1"/>
</dbReference>
<evidence type="ECO:0000256" key="4">
    <source>
        <dbReference type="ARBA" id="ARBA00023163"/>
    </source>
</evidence>
<dbReference type="RefSeq" id="WP_309831295.1">
    <property type="nucleotide sequence ID" value="NZ_JAVIZX010000001.1"/>
</dbReference>
<dbReference type="PANTHER" id="PTHR30537:SF17">
    <property type="entry name" value="LYSR-FAMILY REGULATORY PROTEIN"/>
    <property type="match status" value="1"/>
</dbReference>
<comment type="caution">
    <text evidence="6">The sequence shown here is derived from an EMBL/GenBank/DDBJ whole genome shotgun (WGS) entry which is preliminary data.</text>
</comment>
<protein>
    <submittedName>
        <fullName evidence="6">DNA-binding transcriptional LysR family regulator</fullName>
    </submittedName>
</protein>
<dbReference type="PANTHER" id="PTHR30537">
    <property type="entry name" value="HTH-TYPE TRANSCRIPTIONAL REGULATOR"/>
    <property type="match status" value="1"/>
</dbReference>
<sequence length="324" mass="35905">MPNLRAIETFVKTLEGGSIASAARQLGMSPAAASQHIARLERELGTRLITRTTRSLALTEAGERYLARVAPVLQQLEQAQSDVSQLHGALQGRLRVACMAAFGRHVMAPLLPAFAARHPQLNLDLLVVDRQVDVLKEDVDVSVRYRDVLEPGMTVRPLAAVPRILCAAPAYLQAHGRPETAQDLLDHACLLYRREADGRFMRWPFTRDGQRVDPALRVAAIGTDVDTLAEMAAAGAGIVWLGAFIAHRYVRQGLLEPLRLRPARRGQLQFDPEATLDFFACFRDRQYVPAKVRAFVDYLVEVLPQQPHLRWDAGTSGAAEIQKK</sequence>
<organism evidence="6 7">
    <name type="scientific">Paracidovorax wautersii</name>
    <dbReference type="NCBI Taxonomy" id="1177982"/>
    <lineage>
        <taxon>Bacteria</taxon>
        <taxon>Pseudomonadati</taxon>
        <taxon>Pseudomonadota</taxon>
        <taxon>Betaproteobacteria</taxon>
        <taxon>Burkholderiales</taxon>
        <taxon>Comamonadaceae</taxon>
        <taxon>Paracidovorax</taxon>
    </lineage>
</organism>
<proteinExistence type="inferred from homology"/>
<dbReference type="InterPro" id="IPR058163">
    <property type="entry name" value="LysR-type_TF_proteobact-type"/>
</dbReference>
<dbReference type="GO" id="GO:0003677">
    <property type="term" value="F:DNA binding"/>
    <property type="evidence" value="ECO:0007669"/>
    <property type="project" value="UniProtKB-KW"/>
</dbReference>
<dbReference type="SUPFAM" id="SSF53850">
    <property type="entry name" value="Periplasmic binding protein-like II"/>
    <property type="match status" value="1"/>
</dbReference>
<reference evidence="6 7" key="1">
    <citation type="submission" date="2023-08" db="EMBL/GenBank/DDBJ databases">
        <title>Functional and genomic diversity of the sorghum phyllosphere microbiome.</title>
        <authorList>
            <person name="Shade A."/>
        </authorList>
    </citation>
    <scope>NUCLEOTIDE SEQUENCE [LARGE SCALE GENOMIC DNA]</scope>
    <source>
        <strain evidence="6 7">SORGH_AS_0335</strain>
    </source>
</reference>
<gene>
    <name evidence="6" type="ORF">QE399_003815</name>
</gene>
<evidence type="ECO:0000313" key="6">
    <source>
        <dbReference type="EMBL" id="MDR6216126.1"/>
    </source>
</evidence>
<keyword evidence="3 6" id="KW-0238">DNA-binding</keyword>
<dbReference type="InterPro" id="IPR036390">
    <property type="entry name" value="WH_DNA-bd_sf"/>
</dbReference>
<dbReference type="InterPro" id="IPR036388">
    <property type="entry name" value="WH-like_DNA-bd_sf"/>
</dbReference>
<keyword evidence="2" id="KW-0805">Transcription regulation</keyword>
<dbReference type="InterPro" id="IPR000847">
    <property type="entry name" value="LysR_HTH_N"/>
</dbReference>
<evidence type="ECO:0000313" key="7">
    <source>
        <dbReference type="Proteomes" id="UP001267710"/>
    </source>
</evidence>
<dbReference type="CDD" id="cd08422">
    <property type="entry name" value="PBP2_CrgA_like"/>
    <property type="match status" value="1"/>
</dbReference>
<dbReference type="Gene3D" id="1.10.10.10">
    <property type="entry name" value="Winged helix-like DNA-binding domain superfamily/Winged helix DNA-binding domain"/>
    <property type="match status" value="1"/>
</dbReference>
<dbReference type="Proteomes" id="UP001267710">
    <property type="component" value="Unassembled WGS sequence"/>
</dbReference>
<accession>A0ABU1IGN2</accession>
<keyword evidence="4" id="KW-0804">Transcription</keyword>
<keyword evidence="7" id="KW-1185">Reference proteome</keyword>